<protein>
    <submittedName>
        <fullName evidence="2">Uncharacterized protein</fullName>
    </submittedName>
</protein>
<feature type="chain" id="PRO_5040307684" evidence="1">
    <location>
        <begin position="20"/>
        <end position="241"/>
    </location>
</feature>
<reference evidence="2" key="1">
    <citation type="submission" date="2021-08" db="EMBL/GenBank/DDBJ databases">
        <title>Chromosome-Level Trichoderma cornu-damae using Hi-C Data.</title>
        <authorList>
            <person name="Kim C.S."/>
        </authorList>
    </citation>
    <scope>NUCLEOTIDE SEQUENCE</scope>
    <source>
        <strain evidence="2">KA19-0412C</strain>
    </source>
</reference>
<keyword evidence="1" id="KW-0732">Signal</keyword>
<evidence type="ECO:0000256" key="1">
    <source>
        <dbReference type="SAM" id="SignalP"/>
    </source>
</evidence>
<keyword evidence="3" id="KW-1185">Reference proteome</keyword>
<dbReference type="OrthoDB" id="4917004at2759"/>
<proteinExistence type="predicted"/>
<accession>A0A9P8TUZ3</accession>
<evidence type="ECO:0000313" key="2">
    <source>
        <dbReference type="EMBL" id="KAH6605497.1"/>
    </source>
</evidence>
<dbReference type="Proteomes" id="UP000827724">
    <property type="component" value="Unassembled WGS sequence"/>
</dbReference>
<sequence length="241" mass="25906">MFLIKPLLVFLSTLAFTAAYSAPGAYERLMVYYAYIMDVQSNNGVAKTIAPTCAQKFGGGKPCNLNQLIRSIAKVDPGEVTVTTKAFGEIVPFEDTVNEIQRQNLAGVIDVGLANSSVGRGATYKDFLAKTSGYLVQLLHGNSPQEIKDAARTSMNHVLISRMSASIVAFTERNPDFTIKTKTSQIPGTEDILTQIDFKASAASSGVTAKTLFGHWNDEIAGGHGANIQALTESISQARYC</sequence>
<dbReference type="EMBL" id="JAIWOZ010000004">
    <property type="protein sequence ID" value="KAH6605497.1"/>
    <property type="molecule type" value="Genomic_DNA"/>
</dbReference>
<dbReference type="AlphaFoldDB" id="A0A9P8TUZ3"/>
<organism evidence="2 3">
    <name type="scientific">Trichoderma cornu-damae</name>
    <dbReference type="NCBI Taxonomy" id="654480"/>
    <lineage>
        <taxon>Eukaryota</taxon>
        <taxon>Fungi</taxon>
        <taxon>Dikarya</taxon>
        <taxon>Ascomycota</taxon>
        <taxon>Pezizomycotina</taxon>
        <taxon>Sordariomycetes</taxon>
        <taxon>Hypocreomycetidae</taxon>
        <taxon>Hypocreales</taxon>
        <taxon>Hypocreaceae</taxon>
        <taxon>Trichoderma</taxon>
    </lineage>
</organism>
<evidence type="ECO:0000313" key="3">
    <source>
        <dbReference type="Proteomes" id="UP000827724"/>
    </source>
</evidence>
<comment type="caution">
    <text evidence="2">The sequence shown here is derived from an EMBL/GenBank/DDBJ whole genome shotgun (WGS) entry which is preliminary data.</text>
</comment>
<gene>
    <name evidence="2" type="ORF">Trco_004650</name>
</gene>
<feature type="signal peptide" evidence="1">
    <location>
        <begin position="1"/>
        <end position="19"/>
    </location>
</feature>
<name>A0A9P8TUZ3_9HYPO</name>